<dbReference type="Pfam" id="PF10043">
    <property type="entry name" value="DUF2279"/>
    <property type="match status" value="1"/>
</dbReference>
<dbReference type="Proteomes" id="UP001597369">
    <property type="component" value="Unassembled WGS sequence"/>
</dbReference>
<comment type="caution">
    <text evidence="2">The sequence shown here is derived from an EMBL/GenBank/DDBJ whole genome shotgun (WGS) entry which is preliminary data.</text>
</comment>
<protein>
    <submittedName>
        <fullName evidence="2">DUF2279 domain-containing protein</fullName>
    </submittedName>
</protein>
<evidence type="ECO:0000313" key="3">
    <source>
        <dbReference type="Proteomes" id="UP001597369"/>
    </source>
</evidence>
<name>A0ABW4WW38_9BACT</name>
<organism evidence="2 3">
    <name type="scientific">Pontibacter silvestris</name>
    <dbReference type="NCBI Taxonomy" id="2305183"/>
    <lineage>
        <taxon>Bacteria</taxon>
        <taxon>Pseudomonadati</taxon>
        <taxon>Bacteroidota</taxon>
        <taxon>Cytophagia</taxon>
        <taxon>Cytophagales</taxon>
        <taxon>Hymenobacteraceae</taxon>
        <taxon>Pontibacter</taxon>
    </lineage>
</organism>
<evidence type="ECO:0000256" key="1">
    <source>
        <dbReference type="SAM" id="SignalP"/>
    </source>
</evidence>
<dbReference type="EMBL" id="JBHUHV010000024">
    <property type="protein sequence ID" value="MFD2066949.1"/>
    <property type="molecule type" value="Genomic_DNA"/>
</dbReference>
<gene>
    <name evidence="2" type="ORF">ACFSKU_08630</name>
</gene>
<dbReference type="InterPro" id="IPR018736">
    <property type="entry name" value="DUF2279_periplasmic_lipo"/>
</dbReference>
<feature type="signal peptide" evidence="1">
    <location>
        <begin position="1"/>
        <end position="23"/>
    </location>
</feature>
<evidence type="ECO:0000313" key="2">
    <source>
        <dbReference type="EMBL" id="MFD2066949.1"/>
    </source>
</evidence>
<accession>A0ABW4WW38</accession>
<dbReference type="RefSeq" id="WP_229961603.1">
    <property type="nucleotide sequence ID" value="NZ_JAJJWI010000013.1"/>
</dbReference>
<reference evidence="3" key="1">
    <citation type="journal article" date="2019" name="Int. J. Syst. Evol. Microbiol.">
        <title>The Global Catalogue of Microorganisms (GCM) 10K type strain sequencing project: providing services to taxonomists for standard genome sequencing and annotation.</title>
        <authorList>
            <consortium name="The Broad Institute Genomics Platform"/>
            <consortium name="The Broad Institute Genome Sequencing Center for Infectious Disease"/>
            <person name="Wu L."/>
            <person name="Ma J."/>
        </authorList>
    </citation>
    <scope>NUCLEOTIDE SEQUENCE [LARGE SCALE GENOMIC DNA]</scope>
    <source>
        <strain evidence="3">JCM 16545</strain>
    </source>
</reference>
<keyword evidence="3" id="KW-1185">Reference proteome</keyword>
<keyword evidence="1" id="KW-0732">Signal</keyword>
<sequence length="306" mass="34669">MPTVKAFSIFILFNLILTLSAKATIVEPDSSLTTAPDINNKRLILLGTGFTAGYAAMLISLDKAWYKENERTSFHFFNDNKEWMQMDKAGHLWTSFHESRAGIDLLRWAGIPDKKAVIYGGLLGLVMQTPVEIFDGYQSEYGASWGDQLANTVGSASVIVQELTWNEIRIMPKFSGHTTRYAAERPNVLGNNLSERLLKDYNGQTYWLSVNVSAFLKEESKYPKWLNIAMGYGADEIVYNHEAANIAQGFKAHRQYYLSPDLNLMHFKGKNKLLKTALYVLSILKLPAPTLEYNNKDGFKTHLLYF</sequence>
<feature type="chain" id="PRO_5046754829" evidence="1">
    <location>
        <begin position="24"/>
        <end position="306"/>
    </location>
</feature>
<proteinExistence type="predicted"/>